<proteinExistence type="predicted"/>
<reference evidence="2" key="1">
    <citation type="submission" date="2020-09" db="EMBL/GenBank/DDBJ databases">
        <title>Novel species of Mucilaginibacter isolated from a glacier on the Tibetan Plateau.</title>
        <authorList>
            <person name="Liu Q."/>
            <person name="Xin Y.-H."/>
        </authorList>
    </citation>
    <scope>NUCLEOTIDE SEQUENCE</scope>
    <source>
        <strain evidence="2">ZB1P21</strain>
    </source>
</reference>
<dbReference type="Proteomes" id="UP000619078">
    <property type="component" value="Unassembled WGS sequence"/>
</dbReference>
<dbReference type="Gene3D" id="3.30.460.10">
    <property type="entry name" value="Beta Polymerase, domain 2"/>
    <property type="match status" value="1"/>
</dbReference>
<gene>
    <name evidence="2" type="ORF">IDJ76_04435</name>
</gene>
<keyword evidence="3" id="KW-1185">Reference proteome</keyword>
<name>A0A926NHT8_9SPHI</name>
<dbReference type="SUPFAM" id="SSF81301">
    <property type="entry name" value="Nucleotidyltransferase"/>
    <property type="match status" value="1"/>
</dbReference>
<accession>A0A926NHT8</accession>
<dbReference type="InterPro" id="IPR041633">
    <property type="entry name" value="Polbeta"/>
</dbReference>
<organism evidence="2 3">
    <name type="scientific">Mucilaginibacter glaciei</name>
    <dbReference type="NCBI Taxonomy" id="2772109"/>
    <lineage>
        <taxon>Bacteria</taxon>
        <taxon>Pseudomonadati</taxon>
        <taxon>Bacteroidota</taxon>
        <taxon>Sphingobacteriia</taxon>
        <taxon>Sphingobacteriales</taxon>
        <taxon>Sphingobacteriaceae</taxon>
        <taxon>Mucilaginibacter</taxon>
    </lineage>
</organism>
<evidence type="ECO:0000313" key="3">
    <source>
        <dbReference type="Proteomes" id="UP000619078"/>
    </source>
</evidence>
<comment type="caution">
    <text evidence="2">The sequence shown here is derived from an EMBL/GenBank/DDBJ whole genome shotgun (WGS) entry which is preliminary data.</text>
</comment>
<dbReference type="CDD" id="cd05403">
    <property type="entry name" value="NT_KNTase_like"/>
    <property type="match status" value="1"/>
</dbReference>
<evidence type="ECO:0000259" key="1">
    <source>
        <dbReference type="Pfam" id="PF18765"/>
    </source>
</evidence>
<sequence>MERKAQIKDWLKQILDIYLSGVKYQAFLFGSQANLDILKRADIDLGIWAEKPIDNAVLVQITNSIEDLPMLFKVDLVDFSQVNDVFKNVALSNMEVL</sequence>
<dbReference type="EMBL" id="JACWMX010000001">
    <property type="protein sequence ID" value="MBD1392339.1"/>
    <property type="molecule type" value="Genomic_DNA"/>
</dbReference>
<evidence type="ECO:0000313" key="2">
    <source>
        <dbReference type="EMBL" id="MBD1392339.1"/>
    </source>
</evidence>
<dbReference type="Pfam" id="PF18765">
    <property type="entry name" value="Polbeta"/>
    <property type="match status" value="1"/>
</dbReference>
<dbReference type="RefSeq" id="WP_191161105.1">
    <property type="nucleotide sequence ID" value="NZ_JACWMX010000001.1"/>
</dbReference>
<protein>
    <submittedName>
        <fullName evidence="2">Nucleotidyltransferase domain-containing protein</fullName>
    </submittedName>
</protein>
<dbReference type="AlphaFoldDB" id="A0A926NHT8"/>
<dbReference type="InterPro" id="IPR043519">
    <property type="entry name" value="NT_sf"/>
</dbReference>
<feature type="domain" description="Polymerase beta nucleotidyltransferase" evidence="1">
    <location>
        <begin position="26"/>
        <end position="96"/>
    </location>
</feature>